<dbReference type="RefSeq" id="WP_035654660.1">
    <property type="nucleotide sequence ID" value="NZ_CBCSBQ010000002.1"/>
</dbReference>
<keyword evidence="2 5" id="KW-0808">Transferase</keyword>
<name>A0A1G4VT25_9FLAO</name>
<sequence>MGILRKIKTVLFVSLRIWKYKALSDCNSVSGTPEIAYPVLLKGAGSIRFGNKVKIGVELSPGFYSGYGYIEARNPESSIEIGNNVRLNNGFSMVALQKITVGDNVLVGLNFVVSDSDFHHLKPSERFHQNPPSEQVSIGNNVFIGSDVTVLKGVTIGDNSVVGSNSVVTKNVPDNVIVAGNPARIIREL</sequence>
<dbReference type="PANTHER" id="PTHR23416:SF23">
    <property type="entry name" value="ACETYLTRANSFERASE C18B11.09C-RELATED"/>
    <property type="match status" value="1"/>
</dbReference>
<dbReference type="PANTHER" id="PTHR23416">
    <property type="entry name" value="SIALIC ACID SYNTHASE-RELATED"/>
    <property type="match status" value="1"/>
</dbReference>
<reference evidence="5 6" key="1">
    <citation type="submission" date="2016-10" db="EMBL/GenBank/DDBJ databases">
        <authorList>
            <person name="de Groot N.N."/>
        </authorList>
    </citation>
    <scope>NUCLEOTIDE SEQUENCE [LARGE SCALE GENOMIC DNA]</scope>
    <source>
        <strain evidence="5 6">CGMCC 1.3801</strain>
    </source>
</reference>
<comment type="similarity">
    <text evidence="1">Belongs to the transferase hexapeptide repeat family.</text>
</comment>
<dbReference type="InterPro" id="IPR051159">
    <property type="entry name" value="Hexapeptide_acetyltransf"/>
</dbReference>
<dbReference type="Gene3D" id="2.160.10.10">
    <property type="entry name" value="Hexapeptide repeat proteins"/>
    <property type="match status" value="1"/>
</dbReference>
<keyword evidence="3" id="KW-0677">Repeat</keyword>
<dbReference type="EMBL" id="FMTY01000003">
    <property type="protein sequence ID" value="SCX11416.1"/>
    <property type="molecule type" value="Genomic_DNA"/>
</dbReference>
<dbReference type="GO" id="GO:0008374">
    <property type="term" value="F:O-acyltransferase activity"/>
    <property type="evidence" value="ECO:0007669"/>
    <property type="project" value="TreeGrafter"/>
</dbReference>
<dbReference type="STRING" id="329186.SAMN02927925_01751"/>
<accession>A0A1G4VT25</accession>
<dbReference type="AlphaFoldDB" id="A0A1G4VT25"/>
<dbReference type="InterPro" id="IPR011004">
    <property type="entry name" value="Trimer_LpxA-like_sf"/>
</dbReference>
<evidence type="ECO:0000256" key="3">
    <source>
        <dbReference type="ARBA" id="ARBA00022737"/>
    </source>
</evidence>
<dbReference type="PROSITE" id="PS00101">
    <property type="entry name" value="HEXAPEP_TRANSFERASES"/>
    <property type="match status" value="1"/>
</dbReference>
<dbReference type="SUPFAM" id="SSF51161">
    <property type="entry name" value="Trimeric LpxA-like enzymes"/>
    <property type="match status" value="1"/>
</dbReference>
<dbReference type="Proteomes" id="UP000182124">
    <property type="component" value="Unassembled WGS sequence"/>
</dbReference>
<dbReference type="eggNOG" id="COG0110">
    <property type="taxonomic scope" value="Bacteria"/>
</dbReference>
<evidence type="ECO:0000313" key="6">
    <source>
        <dbReference type="Proteomes" id="UP000182124"/>
    </source>
</evidence>
<organism evidence="5 6">
    <name type="scientific">Flavobacterium saliperosum</name>
    <dbReference type="NCBI Taxonomy" id="329186"/>
    <lineage>
        <taxon>Bacteria</taxon>
        <taxon>Pseudomonadati</taxon>
        <taxon>Bacteroidota</taxon>
        <taxon>Flavobacteriia</taxon>
        <taxon>Flavobacteriales</taxon>
        <taxon>Flavobacteriaceae</taxon>
        <taxon>Flavobacterium</taxon>
    </lineage>
</organism>
<gene>
    <name evidence="5" type="ORF">SAMN02927925_01751</name>
</gene>
<keyword evidence="4" id="KW-0012">Acyltransferase</keyword>
<dbReference type="InterPro" id="IPR018357">
    <property type="entry name" value="Hexapep_transf_CS"/>
</dbReference>
<evidence type="ECO:0000256" key="4">
    <source>
        <dbReference type="ARBA" id="ARBA00023315"/>
    </source>
</evidence>
<evidence type="ECO:0000313" key="5">
    <source>
        <dbReference type="EMBL" id="SCX11416.1"/>
    </source>
</evidence>
<dbReference type="InterPro" id="IPR001451">
    <property type="entry name" value="Hexapep"/>
</dbReference>
<protein>
    <submittedName>
        <fullName evidence="5">Maltose O-acetyltransferase</fullName>
    </submittedName>
</protein>
<evidence type="ECO:0000256" key="1">
    <source>
        <dbReference type="ARBA" id="ARBA00007274"/>
    </source>
</evidence>
<proteinExistence type="inferred from homology"/>
<dbReference type="CDD" id="cd04647">
    <property type="entry name" value="LbH_MAT_like"/>
    <property type="match status" value="1"/>
</dbReference>
<dbReference type="Pfam" id="PF00132">
    <property type="entry name" value="Hexapep"/>
    <property type="match status" value="1"/>
</dbReference>
<evidence type="ECO:0000256" key="2">
    <source>
        <dbReference type="ARBA" id="ARBA00022679"/>
    </source>
</evidence>